<dbReference type="SUPFAM" id="SSF56112">
    <property type="entry name" value="Protein kinase-like (PK-like)"/>
    <property type="match status" value="1"/>
</dbReference>
<dbReference type="InterPro" id="IPR000719">
    <property type="entry name" value="Prot_kinase_dom"/>
</dbReference>
<reference evidence="6 7" key="1">
    <citation type="submission" date="2023-07" db="EMBL/GenBank/DDBJ databases">
        <title>Sorghum-associated microbial communities from plants grown in Nebraska, USA.</title>
        <authorList>
            <person name="Schachtman D."/>
        </authorList>
    </citation>
    <scope>NUCLEOTIDE SEQUENCE [LARGE SCALE GENOMIC DNA]</scope>
    <source>
        <strain evidence="6 7">BE316</strain>
    </source>
</reference>
<dbReference type="EC" id="2.7.11.1" evidence="6"/>
<dbReference type="EMBL" id="JAVDXV010000010">
    <property type="protein sequence ID" value="MDR7335576.1"/>
    <property type="molecule type" value="Genomic_DNA"/>
</dbReference>
<dbReference type="SMART" id="SM00220">
    <property type="entry name" value="S_TKc"/>
    <property type="match status" value="1"/>
</dbReference>
<dbReference type="Pfam" id="PF00069">
    <property type="entry name" value="Pkinase"/>
    <property type="match status" value="1"/>
</dbReference>
<evidence type="ECO:0000256" key="2">
    <source>
        <dbReference type="ARBA" id="ARBA00022741"/>
    </source>
</evidence>
<dbReference type="Gene3D" id="1.25.40.10">
    <property type="entry name" value="Tetratricopeptide repeat domain"/>
    <property type="match status" value="1"/>
</dbReference>
<feature type="domain" description="Protein kinase" evidence="5">
    <location>
        <begin position="17"/>
        <end position="412"/>
    </location>
</feature>
<accession>A0ABU2AEF7</accession>
<evidence type="ECO:0000256" key="1">
    <source>
        <dbReference type="ARBA" id="ARBA00022679"/>
    </source>
</evidence>
<comment type="caution">
    <text evidence="6">The sequence shown here is derived from an EMBL/GenBank/DDBJ whole genome shotgun (WGS) entry which is preliminary data.</text>
</comment>
<name>A0ABU2AEF7_9BURK</name>
<evidence type="ECO:0000259" key="5">
    <source>
        <dbReference type="PROSITE" id="PS50011"/>
    </source>
</evidence>
<dbReference type="PANTHER" id="PTHR43289:SF34">
    <property type="entry name" value="SERINE_THREONINE-PROTEIN KINASE YBDM-RELATED"/>
    <property type="match status" value="1"/>
</dbReference>
<evidence type="ECO:0000313" key="6">
    <source>
        <dbReference type="EMBL" id="MDR7335576.1"/>
    </source>
</evidence>
<sequence length="853" mass="92816">MTQAVGAAHPGLRLGPWELLRSIGSGGLAEVWEARRVDGLYDARAAIKLLQGDGATAAVARRFMRERAALGRLTHTGIAALLDAGVQPPHAYLVLEFVDGLPLDQYVRRHCPTVAQRVALLLQIADAVEYAHGRLVVHRDLKPANILATADGQPKLLDFGLAASPGQDAEDTRAGLTPGYAAPEQVAEDAASTAVDVFALGVLLFELLSGQLPFGRRGDSRAVLDHAVLHQPPHRLAALLKLAPDDGQGPGAPRDARRALGDLEAIANQALGKLPEQRYAGVHAFIDDLRRWQVQLPVAARRDHGRLRRTTLLLRRHALLSTLGGLLLASLVAGLGASTWQWQRAETARQRSDAVGRFLADLLSEDGHLRENGRSPNVLELLDDSRDKLDTAFADDPATRQRLLEVMSRTYMALNRFDHAQPLGEQWLALARQQHGEDERPVLQARLSLGQVHQINGNHDAAIALLEPLAAPLAREFGPDSEEVRQQQFILAADYMHSGRLDDSERALERVRVLTEKLHPHDDYERADYLLNLDVLRRMQGRVAEALQVARQTKPLWNSPDPRLTIPVLVLRRHELSLMGMNAEFDGIDERGGPLLADIRRALGPGNDFALQVASNWAYVQQWEGRHADELRTRRTLLDGARADGLASAQLLTFRAELLVAQARGGRPDLPAMRALLAEAAALDGGGRRGRSLMLLAEAALAAGEPALATDALQRLRERPLPGALALRGSRLDQVEGRLARALGDLGRSAELLARVTDIGVIQRWAARLDRALTAQLQRTPDAVQLLEAAHQARPAVLRPGHPLDLVSQWLQARQTAGRDDDALVQAAWKQLASARGPGAAPPTLGTLGGLLP</sequence>
<dbReference type="InterPro" id="IPR011990">
    <property type="entry name" value="TPR-like_helical_dom_sf"/>
</dbReference>
<keyword evidence="4" id="KW-0067">ATP-binding</keyword>
<keyword evidence="2" id="KW-0547">Nucleotide-binding</keyword>
<dbReference type="SUPFAM" id="SSF48452">
    <property type="entry name" value="TPR-like"/>
    <property type="match status" value="2"/>
</dbReference>
<dbReference type="Proteomes" id="UP001180825">
    <property type="component" value="Unassembled WGS sequence"/>
</dbReference>
<keyword evidence="7" id="KW-1185">Reference proteome</keyword>
<dbReference type="Gene3D" id="1.10.510.10">
    <property type="entry name" value="Transferase(Phosphotransferase) domain 1"/>
    <property type="match status" value="1"/>
</dbReference>
<dbReference type="CDD" id="cd14014">
    <property type="entry name" value="STKc_PknB_like"/>
    <property type="match status" value="1"/>
</dbReference>
<organism evidence="6 7">
    <name type="scientific">Roseateles asaccharophilus</name>
    <dbReference type="NCBI Taxonomy" id="582607"/>
    <lineage>
        <taxon>Bacteria</taxon>
        <taxon>Pseudomonadati</taxon>
        <taxon>Pseudomonadota</taxon>
        <taxon>Betaproteobacteria</taxon>
        <taxon>Burkholderiales</taxon>
        <taxon>Sphaerotilaceae</taxon>
        <taxon>Roseateles</taxon>
    </lineage>
</organism>
<dbReference type="Gene3D" id="3.30.200.20">
    <property type="entry name" value="Phosphorylase Kinase, domain 1"/>
    <property type="match status" value="1"/>
</dbReference>
<proteinExistence type="predicted"/>
<keyword evidence="1 6" id="KW-0808">Transferase</keyword>
<gene>
    <name evidence="6" type="ORF">J2X21_004741</name>
</gene>
<keyword evidence="3 6" id="KW-0418">Kinase</keyword>
<evidence type="ECO:0000256" key="4">
    <source>
        <dbReference type="ARBA" id="ARBA00022840"/>
    </source>
</evidence>
<dbReference type="InterPro" id="IPR011009">
    <property type="entry name" value="Kinase-like_dom_sf"/>
</dbReference>
<dbReference type="PANTHER" id="PTHR43289">
    <property type="entry name" value="MITOGEN-ACTIVATED PROTEIN KINASE KINASE KINASE 20-RELATED"/>
    <property type="match status" value="1"/>
</dbReference>
<dbReference type="RefSeq" id="WP_310332579.1">
    <property type="nucleotide sequence ID" value="NZ_JAVDXV010000010.1"/>
</dbReference>
<protein>
    <submittedName>
        <fullName evidence="6">Serine/threonine-protein kinase</fullName>
        <ecNumber evidence="6">2.7.11.1</ecNumber>
    </submittedName>
</protein>
<dbReference type="PROSITE" id="PS50011">
    <property type="entry name" value="PROTEIN_KINASE_DOM"/>
    <property type="match status" value="1"/>
</dbReference>
<dbReference type="GO" id="GO:0004674">
    <property type="term" value="F:protein serine/threonine kinase activity"/>
    <property type="evidence" value="ECO:0007669"/>
    <property type="project" value="UniProtKB-EC"/>
</dbReference>
<evidence type="ECO:0000256" key="3">
    <source>
        <dbReference type="ARBA" id="ARBA00022777"/>
    </source>
</evidence>
<evidence type="ECO:0000313" key="7">
    <source>
        <dbReference type="Proteomes" id="UP001180825"/>
    </source>
</evidence>